<dbReference type="RefSeq" id="WP_253244056.1">
    <property type="nucleotide sequence ID" value="NZ_JAMYJR010000081.1"/>
</dbReference>
<sequence length="96" mass="10020">MRPKRRSAGLDCSIGHQLSRFGAFETCLREAMGSCAVIRARYRTTVPALNLGGGHAVAYADGDDGFAVAARLPGAPPRKAAEPPGHAERGCGARNT</sequence>
<keyword evidence="3" id="KW-1185">Reference proteome</keyword>
<gene>
    <name evidence="2" type="ORF">M1L60_46560</name>
</gene>
<reference evidence="2 3" key="1">
    <citation type="submission" date="2022-06" db="EMBL/GenBank/DDBJ databases">
        <title>New Species of the Genus Actinoplanes, ActinopZanes ferrugineus.</title>
        <authorList>
            <person name="Ding P."/>
        </authorList>
    </citation>
    <scope>NUCLEOTIDE SEQUENCE [LARGE SCALE GENOMIC DNA]</scope>
    <source>
        <strain evidence="2 3">TRM88003</strain>
    </source>
</reference>
<dbReference type="SUPFAM" id="SSF51419">
    <property type="entry name" value="PLP-binding barrel"/>
    <property type="match status" value="1"/>
</dbReference>
<evidence type="ECO:0000313" key="2">
    <source>
        <dbReference type="EMBL" id="MCO8278057.1"/>
    </source>
</evidence>
<proteinExistence type="predicted"/>
<name>A0ABT1E4J3_9ACTN</name>
<evidence type="ECO:0000256" key="1">
    <source>
        <dbReference type="SAM" id="MobiDB-lite"/>
    </source>
</evidence>
<feature type="compositionally biased region" description="Basic and acidic residues" evidence="1">
    <location>
        <begin position="79"/>
        <end position="96"/>
    </location>
</feature>
<protein>
    <submittedName>
        <fullName evidence="2">Uncharacterized protein</fullName>
    </submittedName>
</protein>
<comment type="caution">
    <text evidence="2">The sequence shown here is derived from an EMBL/GenBank/DDBJ whole genome shotgun (WGS) entry which is preliminary data.</text>
</comment>
<dbReference type="Proteomes" id="UP001523369">
    <property type="component" value="Unassembled WGS sequence"/>
</dbReference>
<dbReference type="InterPro" id="IPR029066">
    <property type="entry name" value="PLP-binding_barrel"/>
</dbReference>
<evidence type="ECO:0000313" key="3">
    <source>
        <dbReference type="Proteomes" id="UP001523369"/>
    </source>
</evidence>
<accession>A0ABT1E4J3</accession>
<dbReference type="EMBL" id="JAMYJR010000081">
    <property type="protein sequence ID" value="MCO8278057.1"/>
    <property type="molecule type" value="Genomic_DNA"/>
</dbReference>
<organism evidence="2 3">
    <name type="scientific">Paractinoplanes aksuensis</name>
    <dbReference type="NCBI Taxonomy" id="2939490"/>
    <lineage>
        <taxon>Bacteria</taxon>
        <taxon>Bacillati</taxon>
        <taxon>Actinomycetota</taxon>
        <taxon>Actinomycetes</taxon>
        <taxon>Micromonosporales</taxon>
        <taxon>Micromonosporaceae</taxon>
        <taxon>Paractinoplanes</taxon>
    </lineage>
</organism>
<dbReference type="Gene3D" id="3.20.20.10">
    <property type="entry name" value="Alanine racemase"/>
    <property type="match status" value="1"/>
</dbReference>
<feature type="region of interest" description="Disordered" evidence="1">
    <location>
        <begin position="74"/>
        <end position="96"/>
    </location>
</feature>